<dbReference type="RefSeq" id="WP_289349789.1">
    <property type="nucleotide sequence ID" value="NZ_JAUCFI010000003.1"/>
</dbReference>
<dbReference type="Proteomes" id="UP001238973">
    <property type="component" value="Unassembled WGS sequence"/>
</dbReference>
<comment type="caution">
    <text evidence="2">The sequence shown here is derived from an EMBL/GenBank/DDBJ whole genome shotgun (WGS) entry which is preliminary data.</text>
</comment>
<dbReference type="EMBL" id="JAUCFI010000003">
    <property type="protein sequence ID" value="MDM5284117.1"/>
    <property type="molecule type" value="Genomic_DNA"/>
</dbReference>
<sequence>MKIKEMIEIIETTEIDPELLVSKLNRNLVSLYNKKDIGEYTDILNDMLILAVHLKFDLVLKYLGTVPLVAVDERNQFQEIFKCLGTRNSNKDWFLNLFSLFLGMALVLGFDMSEIERNFFEKKGNKNLKNCQTI</sequence>
<evidence type="ECO:0000256" key="1">
    <source>
        <dbReference type="SAM" id="Phobius"/>
    </source>
</evidence>
<evidence type="ECO:0000313" key="2">
    <source>
        <dbReference type="EMBL" id="MDM5284117.1"/>
    </source>
</evidence>
<name>A0AAJ1QMP0_9BACI</name>
<evidence type="ECO:0000313" key="3">
    <source>
        <dbReference type="Proteomes" id="UP001238973"/>
    </source>
</evidence>
<organism evidence="2 3">
    <name type="scientific">Peribacillus frigoritolerans</name>
    <dbReference type="NCBI Taxonomy" id="450367"/>
    <lineage>
        <taxon>Bacteria</taxon>
        <taxon>Bacillati</taxon>
        <taxon>Bacillota</taxon>
        <taxon>Bacilli</taxon>
        <taxon>Bacillales</taxon>
        <taxon>Bacillaceae</taxon>
        <taxon>Peribacillus</taxon>
    </lineage>
</organism>
<keyword evidence="1" id="KW-1133">Transmembrane helix</keyword>
<keyword evidence="1" id="KW-0472">Membrane</keyword>
<keyword evidence="1" id="KW-0812">Transmembrane</keyword>
<proteinExistence type="predicted"/>
<dbReference type="AlphaFoldDB" id="A0AAJ1QMP0"/>
<feature type="transmembrane region" description="Helical" evidence="1">
    <location>
        <begin position="93"/>
        <end position="110"/>
    </location>
</feature>
<reference evidence="2" key="1">
    <citation type="submission" date="2023-06" db="EMBL/GenBank/DDBJ databases">
        <title>Comparative genomics of Bacillaceae isolates and their secondary metabolite potential.</title>
        <authorList>
            <person name="Song L."/>
            <person name="Nielsen L.J."/>
            <person name="Mohite O."/>
            <person name="Xu X."/>
            <person name="Weber T."/>
            <person name="Kovacs A.T."/>
        </authorList>
    </citation>
    <scope>NUCLEOTIDE SEQUENCE</scope>
    <source>
        <strain evidence="2">G1S1</strain>
    </source>
</reference>
<protein>
    <submittedName>
        <fullName evidence="2">Uncharacterized protein</fullName>
    </submittedName>
</protein>
<accession>A0AAJ1QMP0</accession>
<gene>
    <name evidence="2" type="ORF">QUF85_12495</name>
</gene>